<comment type="similarity">
    <text evidence="1 3">Belongs to the short-chain dehydrogenases/reductases (SDR) family.</text>
</comment>
<dbReference type="Gene3D" id="3.40.50.720">
    <property type="entry name" value="NAD(P)-binding Rossmann-like Domain"/>
    <property type="match status" value="1"/>
</dbReference>
<accession>A0A229P3H7</accession>
<evidence type="ECO:0000256" key="2">
    <source>
        <dbReference type="ARBA" id="ARBA00023002"/>
    </source>
</evidence>
<dbReference type="RefSeq" id="WP_089523927.1">
    <property type="nucleotide sequence ID" value="NZ_NMUQ01000001.1"/>
</dbReference>
<comment type="caution">
    <text evidence="4">The sequence shown here is derived from an EMBL/GenBank/DDBJ whole genome shotgun (WGS) entry which is preliminary data.</text>
</comment>
<dbReference type="PRINTS" id="PR00080">
    <property type="entry name" value="SDRFAMILY"/>
</dbReference>
<dbReference type="PANTHER" id="PTHR43115:SF4">
    <property type="entry name" value="DEHYDROGENASE_REDUCTASE SDR FAMILY MEMBER 11"/>
    <property type="match status" value="1"/>
</dbReference>
<evidence type="ECO:0000313" key="5">
    <source>
        <dbReference type="Proteomes" id="UP000215145"/>
    </source>
</evidence>
<dbReference type="GO" id="GO:0016616">
    <property type="term" value="F:oxidoreductase activity, acting on the CH-OH group of donors, NAD or NADP as acceptor"/>
    <property type="evidence" value="ECO:0007669"/>
    <property type="project" value="UniProtKB-ARBA"/>
</dbReference>
<dbReference type="PRINTS" id="PR00081">
    <property type="entry name" value="GDHRDH"/>
</dbReference>
<evidence type="ECO:0000256" key="3">
    <source>
        <dbReference type="RuleBase" id="RU000363"/>
    </source>
</evidence>
<dbReference type="FunFam" id="3.40.50.720:FF:000047">
    <property type="entry name" value="NADP-dependent L-serine/L-allo-threonine dehydrogenase"/>
    <property type="match status" value="1"/>
</dbReference>
<dbReference type="InterPro" id="IPR002347">
    <property type="entry name" value="SDR_fam"/>
</dbReference>
<dbReference type="SUPFAM" id="SSF51735">
    <property type="entry name" value="NAD(P)-binding Rossmann-fold domains"/>
    <property type="match status" value="1"/>
</dbReference>
<dbReference type="Pfam" id="PF00106">
    <property type="entry name" value="adh_short"/>
    <property type="match status" value="1"/>
</dbReference>
<organism evidence="4 5">
    <name type="scientific">Paenibacillus herberti</name>
    <dbReference type="NCBI Taxonomy" id="1619309"/>
    <lineage>
        <taxon>Bacteria</taxon>
        <taxon>Bacillati</taxon>
        <taxon>Bacillota</taxon>
        <taxon>Bacilli</taxon>
        <taxon>Bacillales</taxon>
        <taxon>Paenibacillaceae</taxon>
        <taxon>Paenibacillus</taxon>
    </lineage>
</organism>
<keyword evidence="5" id="KW-1185">Reference proteome</keyword>
<sequence length="240" mass="26334">MTTGFVAITGASSGIGEATAQYFLEKGHNVLLIARRIERLDHFQDERVMKAKVDVTDEQALKSAIQQAEDKFGPIQAMINNAGLMLLGDVSKQNSQEWKDMFDVNVLGLLKGMQAVLPSMIERKTGTIINISSIAGKKTFTDHAAYVGTKFAVHSMSENIREEVAKHNVRVITIAPGVVETELLGHTTNEEIKSGYNEWKNSIQGGLSPQTVAETIYFAFSQPQNVNIREIVLAPTMQVG</sequence>
<keyword evidence="2" id="KW-0560">Oxidoreductase</keyword>
<name>A0A229P3H7_9BACL</name>
<dbReference type="PROSITE" id="PS00061">
    <property type="entry name" value="ADH_SHORT"/>
    <property type="match status" value="1"/>
</dbReference>
<dbReference type="OrthoDB" id="9775296at2"/>
<evidence type="ECO:0000313" key="4">
    <source>
        <dbReference type="EMBL" id="OXM16846.1"/>
    </source>
</evidence>
<proteinExistence type="inferred from homology"/>
<dbReference type="Proteomes" id="UP000215145">
    <property type="component" value="Unassembled WGS sequence"/>
</dbReference>
<reference evidence="4 5" key="1">
    <citation type="submission" date="2017-07" db="EMBL/GenBank/DDBJ databases">
        <title>Paenibacillus herberti R33 genome sequencing and assembly.</title>
        <authorList>
            <person name="Su W."/>
        </authorList>
    </citation>
    <scope>NUCLEOTIDE SEQUENCE [LARGE SCALE GENOMIC DNA]</scope>
    <source>
        <strain evidence="4 5">R33</strain>
    </source>
</reference>
<gene>
    <name evidence="4" type="ORF">CGZ75_09405</name>
</gene>
<dbReference type="PANTHER" id="PTHR43115">
    <property type="entry name" value="DEHYDROGENASE/REDUCTASE SDR FAMILY MEMBER 11"/>
    <property type="match status" value="1"/>
</dbReference>
<dbReference type="AlphaFoldDB" id="A0A229P3H7"/>
<dbReference type="EMBL" id="NMUQ01000001">
    <property type="protein sequence ID" value="OXM16846.1"/>
    <property type="molecule type" value="Genomic_DNA"/>
</dbReference>
<evidence type="ECO:0000256" key="1">
    <source>
        <dbReference type="ARBA" id="ARBA00006484"/>
    </source>
</evidence>
<dbReference type="InterPro" id="IPR036291">
    <property type="entry name" value="NAD(P)-bd_dom_sf"/>
</dbReference>
<protein>
    <submittedName>
        <fullName evidence="4">Oxidoreductase</fullName>
    </submittedName>
</protein>
<dbReference type="InterPro" id="IPR020904">
    <property type="entry name" value="Sc_DH/Rdtase_CS"/>
</dbReference>